<organism evidence="2 3">
    <name type="scientific">Neoroseomonas marina</name>
    <dbReference type="NCBI Taxonomy" id="1232220"/>
    <lineage>
        <taxon>Bacteria</taxon>
        <taxon>Pseudomonadati</taxon>
        <taxon>Pseudomonadota</taxon>
        <taxon>Alphaproteobacteria</taxon>
        <taxon>Acetobacterales</taxon>
        <taxon>Acetobacteraceae</taxon>
        <taxon>Neoroseomonas</taxon>
    </lineage>
</organism>
<sequence>MPTADMLEEIKRDRERACSDAAARERRENSNAEYRAKKALHDVYRIIKGRPYIDLKDGDVGRLGQAMILLHEVKGRLGYQAEKDVRQALGFICLQFSHRLDKSFNGDRPAAETPSPEGLRTEPAPPKSDDDDL</sequence>
<dbReference type="AlphaFoldDB" id="A0A848EDZ6"/>
<dbReference type="RefSeq" id="WP_170055032.1">
    <property type="nucleotide sequence ID" value="NZ_JABBKX010000005.1"/>
</dbReference>
<proteinExistence type="predicted"/>
<evidence type="ECO:0000313" key="2">
    <source>
        <dbReference type="EMBL" id="NMJ42814.1"/>
    </source>
</evidence>
<dbReference type="Proteomes" id="UP000548582">
    <property type="component" value="Unassembled WGS sequence"/>
</dbReference>
<evidence type="ECO:0000313" key="3">
    <source>
        <dbReference type="Proteomes" id="UP000548582"/>
    </source>
</evidence>
<reference evidence="2 3" key="1">
    <citation type="submission" date="2020-03" db="EMBL/GenBank/DDBJ databases">
        <authorList>
            <person name="Sun Q."/>
        </authorList>
    </citation>
    <scope>NUCLEOTIDE SEQUENCE [LARGE SCALE GENOMIC DNA]</scope>
    <source>
        <strain evidence="2 3">JC162</strain>
    </source>
</reference>
<comment type="caution">
    <text evidence="2">The sequence shown here is derived from an EMBL/GenBank/DDBJ whole genome shotgun (WGS) entry which is preliminary data.</text>
</comment>
<name>A0A848EDZ6_9PROT</name>
<dbReference type="EMBL" id="JABBKX010000005">
    <property type="protein sequence ID" value="NMJ42814.1"/>
    <property type="molecule type" value="Genomic_DNA"/>
</dbReference>
<protein>
    <submittedName>
        <fullName evidence="2">Uncharacterized protein</fullName>
    </submittedName>
</protein>
<keyword evidence="3" id="KW-1185">Reference proteome</keyword>
<gene>
    <name evidence="2" type="ORF">GWK16_16330</name>
</gene>
<accession>A0A848EDZ6</accession>
<feature type="region of interest" description="Disordered" evidence="1">
    <location>
        <begin position="102"/>
        <end position="133"/>
    </location>
</feature>
<evidence type="ECO:0000256" key="1">
    <source>
        <dbReference type="SAM" id="MobiDB-lite"/>
    </source>
</evidence>